<evidence type="ECO:0000313" key="1">
    <source>
        <dbReference type="EMBL" id="NNH12080.1"/>
    </source>
</evidence>
<comment type="caution">
    <text evidence="1">The sequence shown here is derived from an EMBL/GenBank/DDBJ whole genome shotgun (WGS) entry which is preliminary data.</text>
</comment>
<evidence type="ECO:0000313" key="2">
    <source>
        <dbReference type="Proteomes" id="UP000542973"/>
    </source>
</evidence>
<dbReference type="EMBL" id="JABEMD010000023">
    <property type="protein sequence ID" value="NNH12080.1"/>
    <property type="molecule type" value="Genomic_DNA"/>
</dbReference>
<proteinExistence type="predicted"/>
<name>A0A849B8M5_9BURK</name>
<sequence length="477" mass="52874">MPRVALTSASYTARSKIAGAQRCVNLYPEINPQDSPAPLTFYGTPGLKMWSTIPGDGAVRLLFVSSLGSLFGVRGNKLYRHNSGNWAQVATLATAEGRVVGSDNGTDAVFVDGTTTAPTVNLSTFVAGSMSGEGWYGANFVFFLNGRLIFNKPGTQQFYWTGLYALTLDPLDFASAEGSPDPIVSGVVDHLELWWFGPQTIEIFYDSGDADAPFARMQGAFNEVGCAAPHSVNRLDNTIYWLARDRNGGSIVYRANNYQPQRVSNHALEAEIASYSRIDDAFSWTYQQDGHSFFVLTFPSAKKTWCYDVSTNQWHEREYRISDNEKTRHRANCHAYYDGKNLVGDFENGNVYELDLDTYTDNGAEIQRIKDFPHMVNSGYRQFFSKFVLDCQVAVGNGGLDVPGEVDPEIWLSWSDDGGNTWSSTLVQKLGQLGEFWQRVQWNRLGSGRDRIFRVATSANAKIALQGAFLEAHSGTS</sequence>
<dbReference type="RefSeq" id="WP_151022395.1">
    <property type="nucleotide sequence ID" value="NZ_BAAAEB010000068.1"/>
</dbReference>
<gene>
    <name evidence="1" type="ORF">HLB16_14480</name>
</gene>
<organism evidence="1 2">
    <name type="scientific">Cupriavidus gilardii</name>
    <dbReference type="NCBI Taxonomy" id="82541"/>
    <lineage>
        <taxon>Bacteria</taxon>
        <taxon>Pseudomonadati</taxon>
        <taxon>Pseudomonadota</taxon>
        <taxon>Betaproteobacteria</taxon>
        <taxon>Burkholderiales</taxon>
        <taxon>Burkholderiaceae</taxon>
        <taxon>Cupriavidus</taxon>
    </lineage>
</organism>
<evidence type="ECO:0008006" key="3">
    <source>
        <dbReference type="Google" id="ProtNLM"/>
    </source>
</evidence>
<dbReference type="AlphaFoldDB" id="A0A849B8M5"/>
<accession>A0A849B8M5</accession>
<protein>
    <recommendedName>
        <fullName evidence="3">Bacteriophage P22, Gp10, DNA-stabilising</fullName>
    </recommendedName>
</protein>
<dbReference type="Proteomes" id="UP000542973">
    <property type="component" value="Unassembled WGS sequence"/>
</dbReference>
<reference evidence="1 2" key="1">
    <citation type="submission" date="2020-05" db="EMBL/GenBank/DDBJ databases">
        <title>MicrobeNet Type strains.</title>
        <authorList>
            <person name="Nicholson A.C."/>
        </authorList>
    </citation>
    <scope>NUCLEOTIDE SEQUENCE [LARGE SCALE GENOMIC DNA]</scope>
    <source>
        <strain evidence="1 2">ATCC 700815</strain>
    </source>
</reference>